<feature type="compositionally biased region" description="Polar residues" evidence="1">
    <location>
        <begin position="45"/>
        <end position="69"/>
    </location>
</feature>
<sequence length="175" mass="18636">MDHSECWRGSTTTPTGLNFQPEDQNGQPEGLPETAGPFGAFCRPSGTTGPMISRAGPTNFSGREAQTSGPTGGDMNDTASLIGDAASSQINLAGSDPNSASSMHNPAGSRDCTIISTSTQEDSDQFIYQLQGMNLDELSTPVVPPGAMTRSRTRALFHKFSLWVDKLLEDKDKEH</sequence>
<evidence type="ECO:0000313" key="3">
    <source>
        <dbReference type="Proteomes" id="UP000230750"/>
    </source>
</evidence>
<feature type="compositionally biased region" description="Polar residues" evidence="1">
    <location>
        <begin position="9"/>
        <end position="27"/>
    </location>
</feature>
<evidence type="ECO:0000313" key="2">
    <source>
        <dbReference type="EMBL" id="PIK34144.1"/>
    </source>
</evidence>
<gene>
    <name evidence="2" type="ORF">BSL78_29033</name>
</gene>
<dbReference type="Proteomes" id="UP000230750">
    <property type="component" value="Unassembled WGS sequence"/>
</dbReference>
<feature type="compositionally biased region" description="Polar residues" evidence="1">
    <location>
        <begin position="86"/>
        <end position="104"/>
    </location>
</feature>
<accession>A0A2G8JEH7</accession>
<feature type="region of interest" description="Disordered" evidence="1">
    <location>
        <begin position="1"/>
        <end position="111"/>
    </location>
</feature>
<keyword evidence="3" id="KW-1185">Reference proteome</keyword>
<proteinExistence type="predicted"/>
<organism evidence="2 3">
    <name type="scientific">Stichopus japonicus</name>
    <name type="common">Sea cucumber</name>
    <dbReference type="NCBI Taxonomy" id="307972"/>
    <lineage>
        <taxon>Eukaryota</taxon>
        <taxon>Metazoa</taxon>
        <taxon>Echinodermata</taxon>
        <taxon>Eleutherozoa</taxon>
        <taxon>Echinozoa</taxon>
        <taxon>Holothuroidea</taxon>
        <taxon>Aspidochirotacea</taxon>
        <taxon>Aspidochirotida</taxon>
        <taxon>Stichopodidae</taxon>
        <taxon>Apostichopus</taxon>
    </lineage>
</organism>
<evidence type="ECO:0000256" key="1">
    <source>
        <dbReference type="SAM" id="MobiDB-lite"/>
    </source>
</evidence>
<comment type="caution">
    <text evidence="2">The sequence shown here is derived from an EMBL/GenBank/DDBJ whole genome shotgun (WGS) entry which is preliminary data.</text>
</comment>
<reference evidence="2 3" key="1">
    <citation type="journal article" date="2017" name="PLoS Biol.">
        <title>The sea cucumber genome provides insights into morphological evolution and visceral regeneration.</title>
        <authorList>
            <person name="Zhang X."/>
            <person name="Sun L."/>
            <person name="Yuan J."/>
            <person name="Sun Y."/>
            <person name="Gao Y."/>
            <person name="Zhang L."/>
            <person name="Li S."/>
            <person name="Dai H."/>
            <person name="Hamel J.F."/>
            <person name="Liu C."/>
            <person name="Yu Y."/>
            <person name="Liu S."/>
            <person name="Lin W."/>
            <person name="Guo K."/>
            <person name="Jin S."/>
            <person name="Xu P."/>
            <person name="Storey K.B."/>
            <person name="Huan P."/>
            <person name="Zhang T."/>
            <person name="Zhou Y."/>
            <person name="Zhang J."/>
            <person name="Lin C."/>
            <person name="Li X."/>
            <person name="Xing L."/>
            <person name="Huo D."/>
            <person name="Sun M."/>
            <person name="Wang L."/>
            <person name="Mercier A."/>
            <person name="Li F."/>
            <person name="Yang H."/>
            <person name="Xiang J."/>
        </authorList>
    </citation>
    <scope>NUCLEOTIDE SEQUENCE [LARGE SCALE GENOMIC DNA]</scope>
    <source>
        <strain evidence="2">Shaxun</strain>
        <tissue evidence="2">Muscle</tissue>
    </source>
</reference>
<dbReference type="EMBL" id="MRZV01002268">
    <property type="protein sequence ID" value="PIK34144.1"/>
    <property type="molecule type" value="Genomic_DNA"/>
</dbReference>
<name>A0A2G8JEH7_STIJA</name>
<protein>
    <submittedName>
        <fullName evidence="2">Uncharacterized protein</fullName>
    </submittedName>
</protein>
<dbReference type="AlphaFoldDB" id="A0A2G8JEH7"/>